<gene>
    <name evidence="2" type="ORF">O1Q98_01600</name>
</gene>
<evidence type="ECO:0000313" key="3">
    <source>
        <dbReference type="Proteomes" id="UP001219630"/>
    </source>
</evidence>
<keyword evidence="3" id="KW-1185">Reference proteome</keyword>
<evidence type="ECO:0000259" key="1">
    <source>
        <dbReference type="Pfam" id="PF12680"/>
    </source>
</evidence>
<name>A0ABY8G812_9GAMM</name>
<dbReference type="InterPro" id="IPR032710">
    <property type="entry name" value="NTF2-like_dom_sf"/>
</dbReference>
<dbReference type="RefSeq" id="WP_125259489.1">
    <property type="nucleotide sequence ID" value="NZ_CP114280.1"/>
</dbReference>
<feature type="domain" description="SnoaL-like" evidence="1">
    <location>
        <begin position="13"/>
        <end position="110"/>
    </location>
</feature>
<reference evidence="2 3" key="1">
    <citation type="submission" date="2022-12" db="EMBL/GenBank/DDBJ databases">
        <title>Complete genome sequencing of Dickeya lacustris type strain LMG30899.</title>
        <authorList>
            <person name="Dobhal S."/>
            <person name="Arizala D."/>
            <person name="Arif M."/>
        </authorList>
    </citation>
    <scope>NUCLEOTIDE SEQUENCE [LARGE SCALE GENOMIC DNA]</scope>
    <source>
        <strain evidence="2 3">LMG30899</strain>
    </source>
</reference>
<dbReference type="EMBL" id="CP114280">
    <property type="protein sequence ID" value="WFN56050.1"/>
    <property type="molecule type" value="Genomic_DNA"/>
</dbReference>
<organism evidence="2 3">
    <name type="scientific">Dickeya lacustris</name>
    <dbReference type="NCBI Taxonomy" id="2259638"/>
    <lineage>
        <taxon>Bacteria</taxon>
        <taxon>Pseudomonadati</taxon>
        <taxon>Pseudomonadota</taxon>
        <taxon>Gammaproteobacteria</taxon>
        <taxon>Enterobacterales</taxon>
        <taxon>Pectobacteriaceae</taxon>
        <taxon>Dickeya</taxon>
    </lineage>
</organism>
<dbReference type="InterPro" id="IPR037401">
    <property type="entry name" value="SnoaL-like"/>
</dbReference>
<dbReference type="Pfam" id="PF12680">
    <property type="entry name" value="SnoaL_2"/>
    <property type="match status" value="1"/>
</dbReference>
<accession>A0ABY8G812</accession>
<sequence>MTTSPELQAIIQFYRQLDICTPVQLAAFYHQDVVLQDPLGQHHGLMQLCNYFNGLLANTAYCRFDVHRVLSEGQRATLLWRMDYAHPRLRRGAALTLEGCSWLEYDHARIRWQQDFYDMGALLYEQLPIIGPAIRMLKTRLTP</sequence>
<dbReference type="Proteomes" id="UP001219630">
    <property type="component" value="Chromosome"/>
</dbReference>
<dbReference type="SUPFAM" id="SSF54427">
    <property type="entry name" value="NTF2-like"/>
    <property type="match status" value="1"/>
</dbReference>
<protein>
    <submittedName>
        <fullName evidence="2">Nuclear transport factor 2 family protein</fullName>
    </submittedName>
</protein>
<evidence type="ECO:0000313" key="2">
    <source>
        <dbReference type="EMBL" id="WFN56050.1"/>
    </source>
</evidence>
<dbReference type="Gene3D" id="3.10.450.50">
    <property type="match status" value="1"/>
</dbReference>
<proteinExistence type="predicted"/>